<protein>
    <submittedName>
        <fullName evidence="1">Uncharacterized protein</fullName>
    </submittedName>
</protein>
<dbReference type="RefSeq" id="WP_220647093.1">
    <property type="nucleotide sequence ID" value="NZ_CP080647.1"/>
</dbReference>
<dbReference type="EMBL" id="CP080647">
    <property type="protein sequence ID" value="QYX78194.1"/>
    <property type="molecule type" value="Genomic_DNA"/>
</dbReference>
<proteinExistence type="predicted"/>
<name>A0ABX8XRF9_9ACTN</name>
<keyword evidence="2" id="KW-1185">Reference proteome</keyword>
<reference evidence="1 2" key="1">
    <citation type="submission" date="2021-08" db="EMBL/GenBank/DDBJ databases">
        <authorList>
            <person name="Ping M."/>
        </authorList>
    </citation>
    <scope>NUCLEOTIDE SEQUENCE [LARGE SCALE GENOMIC DNA]</scope>
    <source>
        <strain evidence="1 2">MG28</strain>
    </source>
</reference>
<dbReference type="Proteomes" id="UP000827138">
    <property type="component" value="Chromosome"/>
</dbReference>
<accession>A0ABX8XRF9</accession>
<organism evidence="1 2">
    <name type="scientific">Streptomyces akebiae</name>
    <dbReference type="NCBI Taxonomy" id="2865673"/>
    <lineage>
        <taxon>Bacteria</taxon>
        <taxon>Bacillati</taxon>
        <taxon>Actinomycetota</taxon>
        <taxon>Actinomycetes</taxon>
        <taxon>Kitasatosporales</taxon>
        <taxon>Streptomycetaceae</taxon>
        <taxon>Streptomyces</taxon>
    </lineage>
</organism>
<evidence type="ECO:0000313" key="1">
    <source>
        <dbReference type="EMBL" id="QYX78194.1"/>
    </source>
</evidence>
<evidence type="ECO:0000313" key="2">
    <source>
        <dbReference type="Proteomes" id="UP000827138"/>
    </source>
</evidence>
<sequence length="65" mass="6970">MAAKISGVRVVEKAEDAVGREGVGLAFGEVDHPDVWDFDRESLKYMGSDDEALLEVGSSTRRAGS</sequence>
<gene>
    <name evidence="1" type="ORF">K1J60_18020</name>
</gene>